<protein>
    <submittedName>
        <fullName evidence="3">Universal stress protein</fullName>
    </submittedName>
</protein>
<evidence type="ECO:0000313" key="4">
    <source>
        <dbReference type="Proteomes" id="UP001501845"/>
    </source>
</evidence>
<evidence type="ECO:0000259" key="2">
    <source>
        <dbReference type="Pfam" id="PF00582"/>
    </source>
</evidence>
<dbReference type="Gene3D" id="3.40.50.620">
    <property type="entry name" value="HUPs"/>
    <property type="match status" value="2"/>
</dbReference>
<evidence type="ECO:0000256" key="1">
    <source>
        <dbReference type="ARBA" id="ARBA00008791"/>
    </source>
</evidence>
<organism evidence="3 4">
    <name type="scientific">Streptomyces tunisiensis</name>
    <dbReference type="NCBI Taxonomy" id="948699"/>
    <lineage>
        <taxon>Bacteria</taxon>
        <taxon>Bacillati</taxon>
        <taxon>Actinomycetota</taxon>
        <taxon>Actinomycetes</taxon>
        <taxon>Kitasatosporales</taxon>
        <taxon>Streptomycetaceae</taxon>
        <taxon>Streptomyces</taxon>
    </lineage>
</organism>
<dbReference type="InterPro" id="IPR014729">
    <property type="entry name" value="Rossmann-like_a/b/a_fold"/>
</dbReference>
<gene>
    <name evidence="3" type="ORF">GCM10022285_26710</name>
</gene>
<feature type="domain" description="UspA" evidence="2">
    <location>
        <begin position="18"/>
        <end position="150"/>
    </location>
</feature>
<comment type="similarity">
    <text evidence="1">Belongs to the universal stress protein A family.</text>
</comment>
<keyword evidence="4" id="KW-1185">Reference proteome</keyword>
<sequence>MTLMEREVLLEVYIMPAPVAVGIDGSPESLAAAEWAAREAVLRGRPLRLLHARNWHPRPGEAEITDAAGRHRARHLLRQAEERVRTACPDVRVYDEQVEGPASAALVKASADAEPLVLGSRGLGRITGLLVGSVALEVVARATGPVVLVRADGTTGETREAARTGRRDVVLGVDVTEPCDEVIEFAFEAARARHARLRVLHAWRAPDPLTLGPGEIGLVSDPQRAEEWLRFLAAVIQVWGDKYADVDVLRTVVDGRPSDALLKAASGAELLVVGHRLTDRPRIARTGPVTHTVIQQAVCPVAVVPHC</sequence>
<dbReference type="EMBL" id="BAABBU010000013">
    <property type="protein sequence ID" value="GAA4134251.1"/>
    <property type="molecule type" value="Genomic_DNA"/>
</dbReference>
<dbReference type="Proteomes" id="UP001501845">
    <property type="component" value="Unassembled WGS sequence"/>
</dbReference>
<evidence type="ECO:0000313" key="3">
    <source>
        <dbReference type="EMBL" id="GAA4134251.1"/>
    </source>
</evidence>
<dbReference type="Pfam" id="PF00582">
    <property type="entry name" value="Usp"/>
    <property type="match status" value="2"/>
</dbReference>
<reference evidence="4" key="1">
    <citation type="journal article" date="2019" name="Int. J. Syst. Evol. Microbiol.">
        <title>The Global Catalogue of Microorganisms (GCM) 10K type strain sequencing project: providing services to taxonomists for standard genome sequencing and annotation.</title>
        <authorList>
            <consortium name="The Broad Institute Genomics Platform"/>
            <consortium name="The Broad Institute Genome Sequencing Center for Infectious Disease"/>
            <person name="Wu L."/>
            <person name="Ma J."/>
        </authorList>
    </citation>
    <scope>NUCLEOTIDE SEQUENCE [LARGE SCALE GENOMIC DNA]</scope>
    <source>
        <strain evidence="4">JCM 17589</strain>
    </source>
</reference>
<dbReference type="SUPFAM" id="SSF52402">
    <property type="entry name" value="Adenine nucleotide alpha hydrolases-like"/>
    <property type="match status" value="2"/>
</dbReference>
<proteinExistence type="inferred from homology"/>
<dbReference type="PANTHER" id="PTHR46553">
    <property type="entry name" value="ADENINE NUCLEOTIDE ALPHA HYDROLASES-LIKE SUPERFAMILY PROTEIN"/>
    <property type="match status" value="1"/>
</dbReference>
<dbReference type="PRINTS" id="PR01438">
    <property type="entry name" value="UNVRSLSTRESS"/>
</dbReference>
<dbReference type="PANTHER" id="PTHR46553:SF3">
    <property type="entry name" value="ADENINE NUCLEOTIDE ALPHA HYDROLASES-LIKE SUPERFAMILY PROTEIN"/>
    <property type="match status" value="1"/>
</dbReference>
<feature type="domain" description="UspA" evidence="2">
    <location>
        <begin position="167"/>
        <end position="305"/>
    </location>
</feature>
<dbReference type="InterPro" id="IPR006016">
    <property type="entry name" value="UspA"/>
</dbReference>
<accession>A0ABP7YEY5</accession>
<comment type="caution">
    <text evidence="3">The sequence shown here is derived from an EMBL/GenBank/DDBJ whole genome shotgun (WGS) entry which is preliminary data.</text>
</comment>
<dbReference type="InterPro" id="IPR006015">
    <property type="entry name" value="Universal_stress_UspA"/>
</dbReference>
<name>A0ABP7YEY5_9ACTN</name>